<sequence>MRSLMKRITLLIFLNILISPSNCALSEPLEDIDENRNDDLNNDQKHEESFKLFKAFKPKYYPVDIRSSFLIQRQQQQENLMPYRAYDDKNLISNVSLRNELHENLKFYDSDRKSTLIKREARQSGHYNKDYDRKIEPRQAVVIASTSYPGTDTIFATKTVFLGPQQQPTTINSNNQGLVAVLVDNNNQPIYHQPTPQVIQAGRTAPIISTLSNPNIAVVTVTVYSSARKDKTIMEEHLFKIVFLSVSNLINLLFVILGFKLI</sequence>
<feature type="transmembrane region" description="Helical" evidence="1">
    <location>
        <begin position="238"/>
        <end position="259"/>
    </location>
</feature>
<accession>A0AAV0BMP4</accession>
<keyword evidence="4" id="KW-1185">Reference proteome</keyword>
<keyword evidence="1" id="KW-0812">Transmembrane</keyword>
<keyword evidence="2" id="KW-0732">Signal</keyword>
<evidence type="ECO:0000313" key="3">
    <source>
        <dbReference type="EMBL" id="CAH7687914.1"/>
    </source>
</evidence>
<comment type="caution">
    <text evidence="3">The sequence shown here is derived from an EMBL/GenBank/DDBJ whole genome shotgun (WGS) entry which is preliminary data.</text>
</comment>
<gene>
    <name evidence="3" type="ORF">PPACK8108_LOCUS22778</name>
</gene>
<reference evidence="3" key="1">
    <citation type="submission" date="2022-06" db="EMBL/GenBank/DDBJ databases">
        <authorList>
            <consortium name="SYNGENTA / RWTH Aachen University"/>
        </authorList>
    </citation>
    <scope>NUCLEOTIDE SEQUENCE</scope>
</reference>
<dbReference type="Proteomes" id="UP001153365">
    <property type="component" value="Unassembled WGS sequence"/>
</dbReference>
<protein>
    <submittedName>
        <fullName evidence="3">Expressed protein</fullName>
    </submittedName>
</protein>
<evidence type="ECO:0000256" key="1">
    <source>
        <dbReference type="SAM" id="Phobius"/>
    </source>
</evidence>
<evidence type="ECO:0000313" key="4">
    <source>
        <dbReference type="Proteomes" id="UP001153365"/>
    </source>
</evidence>
<name>A0AAV0BMP4_PHAPC</name>
<keyword evidence="1" id="KW-1133">Transmembrane helix</keyword>
<dbReference type="EMBL" id="CALTRL010005923">
    <property type="protein sequence ID" value="CAH7687914.1"/>
    <property type="molecule type" value="Genomic_DNA"/>
</dbReference>
<proteinExistence type="predicted"/>
<keyword evidence="1" id="KW-0472">Membrane</keyword>
<feature type="chain" id="PRO_5043516185" evidence="2">
    <location>
        <begin position="24"/>
        <end position="262"/>
    </location>
</feature>
<feature type="signal peptide" evidence="2">
    <location>
        <begin position="1"/>
        <end position="23"/>
    </location>
</feature>
<dbReference type="AlphaFoldDB" id="A0AAV0BMP4"/>
<evidence type="ECO:0000256" key="2">
    <source>
        <dbReference type="SAM" id="SignalP"/>
    </source>
</evidence>
<organism evidence="3 4">
    <name type="scientific">Phakopsora pachyrhizi</name>
    <name type="common">Asian soybean rust disease fungus</name>
    <dbReference type="NCBI Taxonomy" id="170000"/>
    <lineage>
        <taxon>Eukaryota</taxon>
        <taxon>Fungi</taxon>
        <taxon>Dikarya</taxon>
        <taxon>Basidiomycota</taxon>
        <taxon>Pucciniomycotina</taxon>
        <taxon>Pucciniomycetes</taxon>
        <taxon>Pucciniales</taxon>
        <taxon>Phakopsoraceae</taxon>
        <taxon>Phakopsora</taxon>
    </lineage>
</organism>